<reference evidence="2 3" key="1">
    <citation type="submission" date="2016-11" db="EMBL/GenBank/DDBJ databases">
        <title>Trade-off between light-utilization and light-protection in marine flavobacteria.</title>
        <authorList>
            <person name="Kumagai Y."/>
        </authorList>
    </citation>
    <scope>NUCLEOTIDE SEQUENCE [LARGE SCALE GENOMIC DNA]</scope>
    <source>
        <strain evidence="2 3">NBRC 107741</strain>
    </source>
</reference>
<proteinExistence type="predicted"/>
<dbReference type="OrthoDB" id="1452676at2"/>
<dbReference type="AlphaFoldDB" id="A0A2S7KS36"/>
<dbReference type="RefSeq" id="WP_104813385.1">
    <property type="nucleotide sequence ID" value="NZ_MQUB01000001.1"/>
</dbReference>
<organism evidence="2 3">
    <name type="scientific">Aureitalea marina</name>
    <dbReference type="NCBI Taxonomy" id="930804"/>
    <lineage>
        <taxon>Bacteria</taxon>
        <taxon>Pseudomonadati</taxon>
        <taxon>Bacteroidota</taxon>
        <taxon>Flavobacteriia</taxon>
        <taxon>Flavobacteriales</taxon>
        <taxon>Flavobacteriaceae</taxon>
        <taxon>Aureitalea</taxon>
    </lineage>
</organism>
<gene>
    <name evidence="2" type="ORF">BST85_11495</name>
</gene>
<feature type="chain" id="PRO_5015559238" description="Lipoprotein" evidence="1">
    <location>
        <begin position="21"/>
        <end position="80"/>
    </location>
</feature>
<evidence type="ECO:0000313" key="3">
    <source>
        <dbReference type="Proteomes" id="UP000239800"/>
    </source>
</evidence>
<name>A0A2S7KS36_9FLAO</name>
<sequence length="80" mass="8388">MKIHLTKIGICLLLSGLLIAASCKEDDSTSCLNCSSQATPDFELCRQSNGNASVNGEDTGTPYDQYLEDLQEAGASCGGN</sequence>
<evidence type="ECO:0008006" key="4">
    <source>
        <dbReference type="Google" id="ProtNLM"/>
    </source>
</evidence>
<evidence type="ECO:0000256" key="1">
    <source>
        <dbReference type="SAM" id="SignalP"/>
    </source>
</evidence>
<feature type="signal peptide" evidence="1">
    <location>
        <begin position="1"/>
        <end position="20"/>
    </location>
</feature>
<keyword evidence="3" id="KW-1185">Reference proteome</keyword>
<dbReference type="EMBL" id="MQUB01000001">
    <property type="protein sequence ID" value="PQB05445.1"/>
    <property type="molecule type" value="Genomic_DNA"/>
</dbReference>
<accession>A0A2S7KS36</accession>
<keyword evidence="1" id="KW-0732">Signal</keyword>
<evidence type="ECO:0000313" key="2">
    <source>
        <dbReference type="EMBL" id="PQB05445.1"/>
    </source>
</evidence>
<dbReference type="Proteomes" id="UP000239800">
    <property type="component" value="Unassembled WGS sequence"/>
</dbReference>
<dbReference type="PROSITE" id="PS51257">
    <property type="entry name" value="PROKAR_LIPOPROTEIN"/>
    <property type="match status" value="1"/>
</dbReference>
<protein>
    <recommendedName>
        <fullName evidence="4">Lipoprotein</fullName>
    </recommendedName>
</protein>
<comment type="caution">
    <text evidence="2">The sequence shown here is derived from an EMBL/GenBank/DDBJ whole genome shotgun (WGS) entry which is preliminary data.</text>
</comment>